<sequence>MEETEIMKKLYAVCAALSGLLLSGSVLAQDNVAVGEFSKGQLAGWEPKEFSGKTQYQLVKEGNNTILKATSNSAASGLGRKMKIDLTKTPVLNWSWRVDNKLENLNEQTKEGDDYAARVYVILDGGLLVWNTKALNYVWSSNQARGATWGNAFLPKNAKMTAVRGKQDKVGGWVREKRNVRADFKRIYGQDITHIDGVALMTDTDNAKGQATAAYGDIFFSAQ</sequence>
<dbReference type="Pfam" id="PF11249">
    <property type="entry name" value="DUF3047"/>
    <property type="match status" value="1"/>
</dbReference>
<accession>A0A6S6UC51</accession>
<feature type="signal peptide" evidence="1">
    <location>
        <begin position="1"/>
        <end position="28"/>
    </location>
</feature>
<evidence type="ECO:0000256" key="1">
    <source>
        <dbReference type="SAM" id="SignalP"/>
    </source>
</evidence>
<keyword evidence="1" id="KW-0732">Signal</keyword>
<name>A0A6S6UC51_9GAMM</name>
<proteinExistence type="predicted"/>
<dbReference type="EMBL" id="CACVAT010000526">
    <property type="protein sequence ID" value="CAA6829419.1"/>
    <property type="molecule type" value="Genomic_DNA"/>
</dbReference>
<gene>
    <name evidence="2" type="ORF">HELGO_WM22479</name>
</gene>
<organism evidence="2">
    <name type="scientific">uncultured Thiotrichaceae bacterium</name>
    <dbReference type="NCBI Taxonomy" id="298394"/>
    <lineage>
        <taxon>Bacteria</taxon>
        <taxon>Pseudomonadati</taxon>
        <taxon>Pseudomonadota</taxon>
        <taxon>Gammaproteobacteria</taxon>
        <taxon>Thiotrichales</taxon>
        <taxon>Thiotrichaceae</taxon>
        <taxon>environmental samples</taxon>
    </lineage>
</organism>
<evidence type="ECO:0008006" key="3">
    <source>
        <dbReference type="Google" id="ProtNLM"/>
    </source>
</evidence>
<evidence type="ECO:0000313" key="2">
    <source>
        <dbReference type="EMBL" id="CAA6829419.1"/>
    </source>
</evidence>
<feature type="chain" id="PRO_5027614052" description="DUF3047 domain-containing protein" evidence="1">
    <location>
        <begin position="29"/>
        <end position="223"/>
    </location>
</feature>
<dbReference type="AlphaFoldDB" id="A0A6S6UC51"/>
<protein>
    <recommendedName>
        <fullName evidence="3">DUF3047 domain-containing protein</fullName>
    </recommendedName>
</protein>
<reference evidence="2" key="1">
    <citation type="submission" date="2020-01" db="EMBL/GenBank/DDBJ databases">
        <authorList>
            <person name="Meier V. D."/>
            <person name="Meier V D."/>
        </authorList>
    </citation>
    <scope>NUCLEOTIDE SEQUENCE</scope>
    <source>
        <strain evidence="2">HLG_WM_MAG_09</strain>
    </source>
</reference>
<dbReference type="InterPro" id="IPR021409">
    <property type="entry name" value="DUF3047"/>
</dbReference>